<gene>
    <name evidence="2" type="primary">4</name>
    <name evidence="2" type="ORF">PBI_BRIDGETTE_4</name>
</gene>
<feature type="region of interest" description="Disordered" evidence="1">
    <location>
        <begin position="255"/>
        <end position="290"/>
    </location>
</feature>
<sequence>MYPDAATAHYRLMQRLQTVAVVAGRRAWSRIDPGDLSGSWIQGIAVVAGIVTTQQERAAVAGAGYVTDALAAQGEYVAPEAFLNPAAFAGTAADGRSLSTLLYSPVTTVKQQLAEGASMASALTAGRGALDMLLRVTVADAGRVASGVNVATRQSVGYVRMLNPPSCPRCSVLAGRFYRWNAGFLRHPKCDCVHVPSKGVDAAKSEGLIHDPYEYFHSLSEQEQNEKYTKAGARAIRDGGDIFQVVNSQRGMSYAGISKDGTRRGQRSTSRFTTEGTTRRGNFGRKGRLTPEGIYQQAGSREEALRLLEANGYILPGGQNPLGSIRGQREGFGQLGRGGTRVGAREAVLEARRTGVRTGARATMTAAELRVFDARSRWDQVRKGVNPFNPKRPLTPEIAARVERDFRKYILGY</sequence>
<dbReference type="EMBL" id="MH834603">
    <property type="protein sequence ID" value="AYN57271.1"/>
    <property type="molecule type" value="Genomic_DNA"/>
</dbReference>
<feature type="compositionally biased region" description="Polar residues" evidence="1">
    <location>
        <begin position="267"/>
        <end position="280"/>
    </location>
</feature>
<evidence type="ECO:0000313" key="2">
    <source>
        <dbReference type="EMBL" id="AYN57271.1"/>
    </source>
</evidence>
<dbReference type="RefSeq" id="YP_009815206.1">
    <property type="nucleotide sequence ID" value="NC_048091.1"/>
</dbReference>
<organism evidence="2 3">
    <name type="scientific">Arthrobacter phage Bridgette</name>
    <dbReference type="NCBI Taxonomy" id="2419949"/>
    <lineage>
        <taxon>Viruses</taxon>
        <taxon>Duplodnaviria</taxon>
        <taxon>Heunggongvirae</taxon>
        <taxon>Uroviricota</taxon>
        <taxon>Caudoviricetes</taxon>
        <taxon>Bridgettevirus</taxon>
        <taxon>Bridgettevirus bridgette</taxon>
    </lineage>
</organism>
<keyword evidence="3" id="KW-1185">Reference proteome</keyword>
<proteinExistence type="predicted"/>
<dbReference type="GeneID" id="55006428"/>
<reference evidence="2 3" key="1">
    <citation type="submission" date="2018-09" db="EMBL/GenBank/DDBJ databases">
        <authorList>
            <person name="Rimple P.A."/>
            <person name="Stoner T.H."/>
            <person name="Garlena R.A."/>
            <person name="Russell D.A."/>
            <person name="Pope W.H."/>
            <person name="Jacobs-Sera D."/>
            <person name="Hatfull G.F."/>
        </authorList>
    </citation>
    <scope>NUCLEOTIDE SEQUENCE [LARGE SCALE GENOMIC DNA]</scope>
</reference>
<name>A0A3G2KE97_9CAUD</name>
<dbReference type="KEGG" id="vg:55006428"/>
<evidence type="ECO:0000256" key="1">
    <source>
        <dbReference type="SAM" id="MobiDB-lite"/>
    </source>
</evidence>
<accession>A0A3G2KE97</accession>
<protein>
    <submittedName>
        <fullName evidence="2">MuF-like minor capsid protein</fullName>
    </submittedName>
</protein>
<evidence type="ECO:0000313" key="3">
    <source>
        <dbReference type="Proteomes" id="UP000277028"/>
    </source>
</evidence>
<dbReference type="Proteomes" id="UP000277028">
    <property type="component" value="Segment"/>
</dbReference>